<dbReference type="Pfam" id="PF16575">
    <property type="entry name" value="CLP1_P"/>
    <property type="match status" value="1"/>
</dbReference>
<keyword evidence="6" id="KW-0418">Kinase</keyword>
<name>A0A5C3KEN6_COPMA</name>
<protein>
    <recommendedName>
        <fullName evidence="3">Polynucleotide 5'-hydroxyl-kinase GRC3</fullName>
    </recommendedName>
    <alternativeName>
        <fullName evidence="2">Polynucleotide 5'-hydroxyl-kinase grc3</fullName>
    </alternativeName>
</protein>
<evidence type="ECO:0000256" key="3">
    <source>
        <dbReference type="ARBA" id="ARBA00019824"/>
    </source>
</evidence>
<dbReference type="PANTHER" id="PTHR12755">
    <property type="entry name" value="CLEAVAGE/POLYADENYLATION FACTOR IA SUBUNIT CLP1P"/>
    <property type="match status" value="1"/>
</dbReference>
<dbReference type="Gene3D" id="3.40.50.300">
    <property type="entry name" value="P-loop containing nucleotide triphosphate hydrolases"/>
    <property type="match status" value="2"/>
</dbReference>
<dbReference type="GO" id="GO:0005524">
    <property type="term" value="F:ATP binding"/>
    <property type="evidence" value="ECO:0007669"/>
    <property type="project" value="UniProtKB-KW"/>
</dbReference>
<keyword evidence="7" id="KW-0067">ATP-binding</keyword>
<feature type="region of interest" description="Disordered" evidence="8">
    <location>
        <begin position="106"/>
        <end position="210"/>
    </location>
</feature>
<evidence type="ECO:0000256" key="6">
    <source>
        <dbReference type="ARBA" id="ARBA00022777"/>
    </source>
</evidence>
<keyword evidence="5" id="KW-0547">Nucleotide-binding</keyword>
<evidence type="ECO:0000259" key="9">
    <source>
        <dbReference type="Pfam" id="PF16575"/>
    </source>
</evidence>
<evidence type="ECO:0000256" key="8">
    <source>
        <dbReference type="SAM" id="MobiDB-lite"/>
    </source>
</evidence>
<comment type="similarity">
    <text evidence="1">Belongs to the Clp1 family. NOL9/GRC3 subfamily.</text>
</comment>
<feature type="region of interest" description="Disordered" evidence="8">
    <location>
        <begin position="228"/>
        <end position="256"/>
    </location>
</feature>
<gene>
    <name evidence="10" type="ORF">FA15DRAFT_698041</name>
</gene>
<evidence type="ECO:0000256" key="5">
    <source>
        <dbReference type="ARBA" id="ARBA00022741"/>
    </source>
</evidence>
<dbReference type="OrthoDB" id="2405412at2759"/>
<dbReference type="GO" id="GO:0051731">
    <property type="term" value="F:polynucleotide 5'-hydroxyl-kinase activity"/>
    <property type="evidence" value="ECO:0007669"/>
    <property type="project" value="InterPro"/>
</dbReference>
<evidence type="ECO:0000256" key="2">
    <source>
        <dbReference type="ARBA" id="ARBA00018706"/>
    </source>
</evidence>
<feature type="domain" description="Clp1 P-loop" evidence="9">
    <location>
        <begin position="550"/>
        <end position="601"/>
    </location>
</feature>
<feature type="compositionally biased region" description="Low complexity" evidence="8">
    <location>
        <begin position="228"/>
        <end position="245"/>
    </location>
</feature>
<feature type="compositionally biased region" description="Acidic residues" evidence="8">
    <location>
        <begin position="246"/>
        <end position="255"/>
    </location>
</feature>
<feature type="compositionally biased region" description="Gly residues" evidence="8">
    <location>
        <begin position="179"/>
        <end position="189"/>
    </location>
</feature>
<dbReference type="GO" id="GO:0000448">
    <property type="term" value="P:cleavage in ITS2 between 5.8S rRNA and LSU-rRNA of tricistronic rRNA transcript (SSU-rRNA, 5.8S rRNA, LSU-rRNA)"/>
    <property type="evidence" value="ECO:0007669"/>
    <property type="project" value="TreeGrafter"/>
</dbReference>
<evidence type="ECO:0000313" key="11">
    <source>
        <dbReference type="Proteomes" id="UP000307440"/>
    </source>
</evidence>
<organism evidence="10 11">
    <name type="scientific">Coprinopsis marcescibilis</name>
    <name type="common">Agaric fungus</name>
    <name type="synonym">Psathyrella marcescibilis</name>
    <dbReference type="NCBI Taxonomy" id="230819"/>
    <lineage>
        <taxon>Eukaryota</taxon>
        <taxon>Fungi</taxon>
        <taxon>Dikarya</taxon>
        <taxon>Basidiomycota</taxon>
        <taxon>Agaricomycotina</taxon>
        <taxon>Agaricomycetes</taxon>
        <taxon>Agaricomycetidae</taxon>
        <taxon>Agaricales</taxon>
        <taxon>Agaricineae</taxon>
        <taxon>Psathyrellaceae</taxon>
        <taxon>Coprinopsis</taxon>
    </lineage>
</organism>
<dbReference type="EMBL" id="ML210405">
    <property type="protein sequence ID" value="TFK18392.1"/>
    <property type="molecule type" value="Genomic_DNA"/>
</dbReference>
<sequence>MIPEAVHAIILSERYMTFNVLLIHSGCSQTRGFGSTPVLYNASQSILVATARAEPLNASSRVAKSHVYVWFIWSRDRKLKVPRRYRTRRDDRIKLAMISALAARKAAAAATSTPTPTTNTSESPRYPTSISTRNATTKNAGSSPSSTRVGSAKRKNVPVEVVPGASGSKRTRVGYGDPVSGGRGRGGGRNAHRKAESKRGGGGRGGKRERYFTVGEDGFKMQADVIELGSSESESESQSESGSENESGDADEDDGVVFVPVGRRRRFGAGRESGSSSAEEAIANAVVAGQNKEEQEAETLSTFRPVEGENMFGISAAEAAALGLPDASATTLVLLPAHETLCLLGTFALGMVHGCVDLFGTRVGVEGGGGVRVHKVFAPSSAPLPILKAAFVGKRAGHVLDQSVFRALPLRVQSLVQPEDPFWKAGAVIAVQTLRTGVERLGVVCRPFEDVFRPSRWQRRLNWGVHPDAERHPEVLRVPGVYIVYKQSRDLAPFPRRGLKRWISHSMDGVQRLLPMRSPPRRPCCHTHPSSNPPINANTAVGPQTYLVKGPRNSGKSSFARTLLNGLLGRYERVAFLECDVGQSEFTVGGMVSLCVVGERAFVGAYDVRAHEQAHEQERQHEQARAGAQVDEQESSRVPVTFRYRFLGLRFVSFRFVSVGVSLHRVVYFGLRSPLCRELGGCVAFGVGPECEGSSDWWLVTWWGGEGNDARRIRCVPPRGVRFFFGFRLVPFDRLVLLCVSSVWMGFTVGLGTWGAGPPFTHLRIPYAAHYVGAVTPLAVPDLYLEGVRACLERYRDEVAVCEGVEGDDYDEELDEDENRDKDGDEDEGEGEEKEKEEAQHRSRARGKKIRDVVPLVVNTMGWSKGLGADLTARVEEWARPDVVFCFEALGGRGENEYGNERANGNGNGAVGGGYAFGGVDAGAIGAMSGGMHLGGGGGGGGADEEDDKYRGGEDEDGGGGLKVVGARDRARVVRWDTDVPLVAQVPYEVEVGEGVDGVVLSGAGYEDVVPGEVGRALNGALVGLVIVEEGWGGAGVRGEGGGGRCKGLPYVQGRLPPSPYVSTCVGVALVRGVAPWVVENVGDAGTSGERQEGQKAVVQVLMPVPGCMLGEGRVFVKGEIEIPVWGLLDWRAWAGEGDCGGEVVVEEQGGRIGKKDMDELAKAREFGEIVEWLSVAHMVNTRPFSTVFRQKESCLRALYRLNCALDENSMTSVPAGLTKDTKDNVIRESHTRLAAKCKVIARLNVLKWRISRFKMAN</sequence>
<proteinExistence type="inferred from homology"/>
<evidence type="ECO:0000256" key="1">
    <source>
        <dbReference type="ARBA" id="ARBA00011003"/>
    </source>
</evidence>
<dbReference type="PANTHER" id="PTHR12755:SF3">
    <property type="entry name" value="POLYNUCLEOTIDE 5'-HYDROXYL-KINASE NOL9"/>
    <property type="match status" value="1"/>
</dbReference>
<dbReference type="InterPro" id="IPR045116">
    <property type="entry name" value="Clp1/Grc3"/>
</dbReference>
<feature type="region of interest" description="Disordered" evidence="8">
    <location>
        <begin position="936"/>
        <end position="962"/>
    </location>
</feature>
<dbReference type="AlphaFoldDB" id="A0A5C3KEN6"/>
<evidence type="ECO:0000256" key="4">
    <source>
        <dbReference type="ARBA" id="ARBA00022679"/>
    </source>
</evidence>
<keyword evidence="4" id="KW-0808">Transferase</keyword>
<feature type="compositionally biased region" description="Polar residues" evidence="8">
    <location>
        <begin position="126"/>
        <end position="149"/>
    </location>
</feature>
<feature type="compositionally biased region" description="Acidic residues" evidence="8">
    <location>
        <begin position="807"/>
        <end position="832"/>
    </location>
</feature>
<dbReference type="STRING" id="230819.A0A5C3KEN6"/>
<accession>A0A5C3KEN6</accession>
<dbReference type="GO" id="GO:0005634">
    <property type="term" value="C:nucleus"/>
    <property type="evidence" value="ECO:0007669"/>
    <property type="project" value="TreeGrafter"/>
</dbReference>
<dbReference type="Proteomes" id="UP000307440">
    <property type="component" value="Unassembled WGS sequence"/>
</dbReference>
<evidence type="ECO:0000313" key="10">
    <source>
        <dbReference type="EMBL" id="TFK18392.1"/>
    </source>
</evidence>
<evidence type="ECO:0000256" key="7">
    <source>
        <dbReference type="ARBA" id="ARBA00022840"/>
    </source>
</evidence>
<feature type="region of interest" description="Disordered" evidence="8">
    <location>
        <begin position="807"/>
        <end position="847"/>
    </location>
</feature>
<keyword evidence="11" id="KW-1185">Reference proteome</keyword>
<dbReference type="InterPro" id="IPR032319">
    <property type="entry name" value="CLP1_P"/>
</dbReference>
<feature type="compositionally biased region" description="Low complexity" evidence="8">
    <location>
        <begin position="106"/>
        <end position="124"/>
    </location>
</feature>
<reference evidence="10 11" key="1">
    <citation type="journal article" date="2019" name="Nat. Ecol. Evol.">
        <title>Megaphylogeny resolves global patterns of mushroom evolution.</title>
        <authorList>
            <person name="Varga T."/>
            <person name="Krizsan K."/>
            <person name="Foldi C."/>
            <person name="Dima B."/>
            <person name="Sanchez-Garcia M."/>
            <person name="Sanchez-Ramirez S."/>
            <person name="Szollosi G.J."/>
            <person name="Szarkandi J.G."/>
            <person name="Papp V."/>
            <person name="Albert L."/>
            <person name="Andreopoulos W."/>
            <person name="Angelini C."/>
            <person name="Antonin V."/>
            <person name="Barry K.W."/>
            <person name="Bougher N.L."/>
            <person name="Buchanan P."/>
            <person name="Buyck B."/>
            <person name="Bense V."/>
            <person name="Catcheside P."/>
            <person name="Chovatia M."/>
            <person name="Cooper J."/>
            <person name="Damon W."/>
            <person name="Desjardin D."/>
            <person name="Finy P."/>
            <person name="Geml J."/>
            <person name="Haridas S."/>
            <person name="Hughes K."/>
            <person name="Justo A."/>
            <person name="Karasinski D."/>
            <person name="Kautmanova I."/>
            <person name="Kiss B."/>
            <person name="Kocsube S."/>
            <person name="Kotiranta H."/>
            <person name="LaButti K.M."/>
            <person name="Lechner B.E."/>
            <person name="Liimatainen K."/>
            <person name="Lipzen A."/>
            <person name="Lukacs Z."/>
            <person name="Mihaltcheva S."/>
            <person name="Morgado L.N."/>
            <person name="Niskanen T."/>
            <person name="Noordeloos M.E."/>
            <person name="Ohm R.A."/>
            <person name="Ortiz-Santana B."/>
            <person name="Ovrebo C."/>
            <person name="Racz N."/>
            <person name="Riley R."/>
            <person name="Savchenko A."/>
            <person name="Shiryaev A."/>
            <person name="Soop K."/>
            <person name="Spirin V."/>
            <person name="Szebenyi C."/>
            <person name="Tomsovsky M."/>
            <person name="Tulloss R.E."/>
            <person name="Uehling J."/>
            <person name="Grigoriev I.V."/>
            <person name="Vagvolgyi C."/>
            <person name="Papp T."/>
            <person name="Martin F.M."/>
            <person name="Miettinen O."/>
            <person name="Hibbett D.S."/>
            <person name="Nagy L.G."/>
        </authorList>
    </citation>
    <scope>NUCLEOTIDE SEQUENCE [LARGE SCALE GENOMIC DNA]</scope>
    <source>
        <strain evidence="10 11">CBS 121175</strain>
    </source>
</reference>
<dbReference type="InterPro" id="IPR027417">
    <property type="entry name" value="P-loop_NTPase"/>
</dbReference>